<dbReference type="PRINTS" id="PR00126">
    <property type="entry name" value="ATPASEGAMMA"/>
</dbReference>
<dbReference type="SUPFAM" id="SSF52943">
    <property type="entry name" value="ATP synthase (F1-ATPase), gamma subunit"/>
    <property type="match status" value="1"/>
</dbReference>
<gene>
    <name evidence="10 12" type="primary">atpG</name>
    <name evidence="12" type="ORF">K8V20_03580</name>
</gene>
<protein>
    <recommendedName>
        <fullName evidence="10">ATP synthase gamma chain</fullName>
    </recommendedName>
    <alternativeName>
        <fullName evidence="10">ATP synthase F1 sector gamma subunit</fullName>
    </alternativeName>
    <alternativeName>
        <fullName evidence="10">F-ATPase gamma subunit</fullName>
    </alternativeName>
</protein>
<evidence type="ECO:0000256" key="7">
    <source>
        <dbReference type="ARBA" id="ARBA00023136"/>
    </source>
</evidence>
<evidence type="ECO:0000256" key="6">
    <source>
        <dbReference type="ARBA" id="ARBA00023065"/>
    </source>
</evidence>
<dbReference type="AlphaFoldDB" id="A0A921IKU2"/>
<organism evidence="12 13">
    <name type="scientific">Subdoligranulum variabile</name>
    <dbReference type="NCBI Taxonomy" id="214851"/>
    <lineage>
        <taxon>Bacteria</taxon>
        <taxon>Bacillati</taxon>
        <taxon>Bacillota</taxon>
        <taxon>Clostridia</taxon>
        <taxon>Eubacteriales</taxon>
        <taxon>Oscillospiraceae</taxon>
        <taxon>Subdoligranulum</taxon>
    </lineage>
</organism>
<accession>A0A921IKU2</accession>
<dbReference type="PANTHER" id="PTHR11693:SF22">
    <property type="entry name" value="ATP SYNTHASE SUBUNIT GAMMA, MITOCHONDRIAL"/>
    <property type="match status" value="1"/>
</dbReference>
<dbReference type="InterPro" id="IPR035968">
    <property type="entry name" value="ATP_synth_F1_ATPase_gsu"/>
</dbReference>
<evidence type="ECO:0000313" key="12">
    <source>
        <dbReference type="EMBL" id="HJG27712.1"/>
    </source>
</evidence>
<comment type="caution">
    <text evidence="12">The sequence shown here is derived from an EMBL/GenBank/DDBJ whole genome shotgun (WGS) entry which is preliminary data.</text>
</comment>
<feature type="compositionally biased region" description="Acidic residues" evidence="11">
    <location>
        <begin position="293"/>
        <end position="307"/>
    </location>
</feature>
<keyword evidence="9 10" id="KW-0066">ATP synthesis</keyword>
<reference evidence="12" key="2">
    <citation type="submission" date="2021-09" db="EMBL/GenBank/DDBJ databases">
        <authorList>
            <person name="Gilroy R."/>
        </authorList>
    </citation>
    <scope>NUCLEOTIDE SEQUENCE</scope>
    <source>
        <strain evidence="12">ChiBcec21-2208</strain>
    </source>
</reference>
<evidence type="ECO:0000256" key="11">
    <source>
        <dbReference type="SAM" id="MobiDB-lite"/>
    </source>
</evidence>
<keyword evidence="6 10" id="KW-0406">Ion transport</keyword>
<keyword evidence="10" id="KW-1003">Cell membrane</keyword>
<dbReference type="GO" id="GO:0046933">
    <property type="term" value="F:proton-transporting ATP synthase activity, rotational mechanism"/>
    <property type="evidence" value="ECO:0007669"/>
    <property type="project" value="UniProtKB-UniRule"/>
</dbReference>
<comment type="similarity">
    <text evidence="3 10">Belongs to the ATPase gamma chain family.</text>
</comment>
<dbReference type="GO" id="GO:0042777">
    <property type="term" value="P:proton motive force-driven plasma membrane ATP synthesis"/>
    <property type="evidence" value="ECO:0007669"/>
    <property type="project" value="UniProtKB-UniRule"/>
</dbReference>
<keyword evidence="5 10" id="KW-0375">Hydrogen ion transport</keyword>
<dbReference type="GO" id="GO:0005524">
    <property type="term" value="F:ATP binding"/>
    <property type="evidence" value="ECO:0007669"/>
    <property type="project" value="UniProtKB-UniRule"/>
</dbReference>
<evidence type="ECO:0000256" key="2">
    <source>
        <dbReference type="ARBA" id="ARBA00004170"/>
    </source>
</evidence>
<comment type="subunit">
    <text evidence="10">F-type ATPases have 2 components, CF(1) - the catalytic core - and CF(0) - the membrane proton channel. CF(1) has five subunits: alpha(3), beta(3), gamma(1), delta(1), epsilon(1). CF(0) has three main subunits: a, b and c.</text>
</comment>
<evidence type="ECO:0000256" key="9">
    <source>
        <dbReference type="ARBA" id="ARBA00023310"/>
    </source>
</evidence>
<keyword evidence="7 10" id="KW-0472">Membrane</keyword>
<dbReference type="HAMAP" id="MF_00815">
    <property type="entry name" value="ATP_synth_gamma_bact"/>
    <property type="match status" value="1"/>
</dbReference>
<dbReference type="Gene3D" id="1.10.287.80">
    <property type="entry name" value="ATP synthase, gamma subunit, helix hairpin domain"/>
    <property type="match status" value="1"/>
</dbReference>
<dbReference type="Gene3D" id="3.40.1380.10">
    <property type="match status" value="1"/>
</dbReference>
<name>A0A921IKU2_9FIRM</name>
<evidence type="ECO:0000256" key="10">
    <source>
        <dbReference type="HAMAP-Rule" id="MF_00815"/>
    </source>
</evidence>
<dbReference type="CDD" id="cd12151">
    <property type="entry name" value="F1-ATPase_gamma"/>
    <property type="match status" value="1"/>
</dbReference>
<evidence type="ECO:0000256" key="5">
    <source>
        <dbReference type="ARBA" id="ARBA00022781"/>
    </source>
</evidence>
<proteinExistence type="inferred from homology"/>
<comment type="function">
    <text evidence="1 10">Produces ATP from ADP in the presence of a proton gradient across the membrane. The gamma chain is believed to be important in regulating ATPase activity and the flow of protons through the CF(0) complex.</text>
</comment>
<keyword evidence="4 10" id="KW-0813">Transport</keyword>
<dbReference type="Pfam" id="PF00231">
    <property type="entry name" value="ATP-synt"/>
    <property type="match status" value="1"/>
</dbReference>
<evidence type="ECO:0000256" key="4">
    <source>
        <dbReference type="ARBA" id="ARBA00022448"/>
    </source>
</evidence>
<dbReference type="GO" id="GO:0005886">
    <property type="term" value="C:plasma membrane"/>
    <property type="evidence" value="ECO:0007669"/>
    <property type="project" value="UniProtKB-SubCell"/>
</dbReference>
<sequence length="307" mass="35040">MESIKEIRTHIDSVQQTLKITNAMYLISSSKLRKARRQLNDVQPYFEKITSTISDILHRTEGVEHVYFDTRPGRPHKVGYIVITGDKGLAGAYNHNVLKLVDEQLEHTENPTLFLIGQAGRNYFCHRGVEVDGEFMYTAQDPTIYRAREISDTFVELFRKGHIDEVYVVYTEMVTPMMMEPRIIKLLPLDRDAFPWTPRRSADGSERHVVTYVPSPEQVLSHIVPGYLKSVLFGALVESFCSEQNARMSAMDTATDNARSLLKELSLHYNRARQSAITQEITEIVGGAQPGGDDWDDDWDDDENDDL</sequence>
<comment type="subcellular location">
    <subcellularLocation>
        <location evidence="10">Cell membrane</location>
        <topology evidence="10">Peripheral membrane protein</topology>
    </subcellularLocation>
    <subcellularLocation>
        <location evidence="2">Membrane</location>
        <topology evidence="2">Peripheral membrane protein</topology>
    </subcellularLocation>
</comment>
<keyword evidence="8 10" id="KW-0139">CF(1)</keyword>
<dbReference type="EMBL" id="DYVE01000089">
    <property type="protein sequence ID" value="HJG27712.1"/>
    <property type="molecule type" value="Genomic_DNA"/>
</dbReference>
<dbReference type="Proteomes" id="UP000782880">
    <property type="component" value="Unassembled WGS sequence"/>
</dbReference>
<evidence type="ECO:0000256" key="1">
    <source>
        <dbReference type="ARBA" id="ARBA00003456"/>
    </source>
</evidence>
<reference evidence="12" key="1">
    <citation type="journal article" date="2021" name="PeerJ">
        <title>Extensive microbial diversity within the chicken gut microbiome revealed by metagenomics and culture.</title>
        <authorList>
            <person name="Gilroy R."/>
            <person name="Ravi A."/>
            <person name="Getino M."/>
            <person name="Pursley I."/>
            <person name="Horton D.L."/>
            <person name="Alikhan N.F."/>
            <person name="Baker D."/>
            <person name="Gharbi K."/>
            <person name="Hall N."/>
            <person name="Watson M."/>
            <person name="Adriaenssens E.M."/>
            <person name="Foster-Nyarko E."/>
            <person name="Jarju S."/>
            <person name="Secka A."/>
            <person name="Antonio M."/>
            <person name="Oren A."/>
            <person name="Chaudhuri R.R."/>
            <person name="La Ragione R."/>
            <person name="Hildebrand F."/>
            <person name="Pallen M.J."/>
        </authorList>
    </citation>
    <scope>NUCLEOTIDE SEQUENCE</scope>
    <source>
        <strain evidence="12">ChiBcec21-2208</strain>
    </source>
</reference>
<feature type="region of interest" description="Disordered" evidence="11">
    <location>
        <begin position="285"/>
        <end position="307"/>
    </location>
</feature>
<dbReference type="InterPro" id="IPR000131">
    <property type="entry name" value="ATP_synth_F1_gsu"/>
</dbReference>
<evidence type="ECO:0000256" key="3">
    <source>
        <dbReference type="ARBA" id="ARBA00007681"/>
    </source>
</evidence>
<evidence type="ECO:0000256" key="8">
    <source>
        <dbReference type="ARBA" id="ARBA00023196"/>
    </source>
</evidence>
<dbReference type="PANTHER" id="PTHR11693">
    <property type="entry name" value="ATP SYNTHASE GAMMA CHAIN"/>
    <property type="match status" value="1"/>
</dbReference>
<dbReference type="GO" id="GO:0045259">
    <property type="term" value="C:proton-transporting ATP synthase complex"/>
    <property type="evidence" value="ECO:0007669"/>
    <property type="project" value="UniProtKB-KW"/>
</dbReference>
<dbReference type="NCBIfam" id="TIGR01146">
    <property type="entry name" value="ATPsyn_F1gamma"/>
    <property type="match status" value="1"/>
</dbReference>
<evidence type="ECO:0000313" key="13">
    <source>
        <dbReference type="Proteomes" id="UP000782880"/>
    </source>
</evidence>